<dbReference type="Proteomes" id="UP000885392">
    <property type="component" value="Unassembled WGS sequence"/>
</dbReference>
<dbReference type="AlphaFoldDB" id="A0A344SCP4"/>
<reference evidence="3" key="2">
    <citation type="submission" date="2018-10" db="EMBL/GenBank/DDBJ databases">
        <authorList>
            <consortium name="PulseNet: The National Subtyping Network for Foodborne Disease Surveillance"/>
            <person name="Tarr C.L."/>
            <person name="Trees E."/>
            <person name="Katz L.S."/>
            <person name="Carleton-Romer H.A."/>
            <person name="Stroika S."/>
            <person name="Kucerova Z."/>
            <person name="Roache K.F."/>
            <person name="Sabol A.L."/>
            <person name="Besser J."/>
            <person name="Gerner-Smidt P."/>
        </authorList>
    </citation>
    <scope>NUCLEOTIDE SEQUENCE [LARGE SCALE GENOMIC DNA]</scope>
    <source>
        <strain evidence="3">PNUSAS038541</strain>
    </source>
</reference>
<evidence type="ECO:0000313" key="2">
    <source>
        <dbReference type="EMBL" id="AXD72633.1"/>
    </source>
</evidence>
<organism evidence="3">
    <name type="scientific">Salmonella enterica</name>
    <name type="common">Salmonella choleraesuis</name>
    <dbReference type="NCBI Taxonomy" id="28901"/>
    <lineage>
        <taxon>Bacteria</taxon>
        <taxon>Pseudomonadati</taxon>
        <taxon>Pseudomonadota</taxon>
        <taxon>Gammaproteobacteria</taxon>
        <taxon>Enterobacterales</taxon>
        <taxon>Enterobacteriaceae</taxon>
        <taxon>Salmonella</taxon>
    </lineage>
</organism>
<dbReference type="EMBL" id="RVIJ01000011">
    <property type="protein sequence ID" value="MLW01143.1"/>
    <property type="molecule type" value="Genomic_DNA"/>
</dbReference>
<protein>
    <submittedName>
        <fullName evidence="3">DUF2165 domain-containing protein</fullName>
    </submittedName>
</protein>
<evidence type="ECO:0000256" key="1">
    <source>
        <dbReference type="SAM" id="Phobius"/>
    </source>
</evidence>
<feature type="transmembrane region" description="Helical" evidence="1">
    <location>
        <begin position="141"/>
        <end position="160"/>
    </location>
</feature>
<keyword evidence="1" id="KW-0472">Membrane</keyword>
<name>A0A344SCP4_SALER</name>
<sequence>MLIIRYSKIITLTAVSFYVTLVAFGNLTDYQTNFAFVKLVMSMESILPSSTICYRAVLNPIAYHIAYSIIIAFEVMISVTGWYGGYIMFCCRNASAEQFTHSKKWGIVALTLGVILWLAGFAAIGGEWFRMWMSTKTYHGVEASFRLFMMMIVVLIYLIIPEGDSTQSTNSKSALKN</sequence>
<feature type="transmembrane region" description="Helical" evidence="1">
    <location>
        <begin position="65"/>
        <end position="85"/>
    </location>
</feature>
<evidence type="ECO:0000313" key="4">
    <source>
        <dbReference type="Proteomes" id="UP000251994"/>
    </source>
</evidence>
<dbReference type="Proteomes" id="UP000251994">
    <property type="component" value="Chromosome"/>
</dbReference>
<keyword evidence="1" id="KW-0812">Transmembrane</keyword>
<feature type="transmembrane region" description="Helical" evidence="1">
    <location>
        <begin position="9"/>
        <end position="27"/>
    </location>
</feature>
<dbReference type="Pfam" id="PF09933">
    <property type="entry name" value="DUF2165"/>
    <property type="match status" value="1"/>
</dbReference>
<dbReference type="InterPro" id="IPR018681">
    <property type="entry name" value="DUF2165_transmembrane"/>
</dbReference>
<reference evidence="2 4" key="1">
    <citation type="submission" date="2018-06" db="EMBL/GenBank/DDBJ databases">
        <title>Completed Genome Sequences of 32 Strains from Various Serotypes of Salmonella enterica.</title>
        <authorList>
            <person name="Nash J.H.E."/>
            <person name="Robertson J."/>
            <person name="Bessonov K."/>
        </authorList>
    </citation>
    <scope>NUCLEOTIDE SEQUENCE [LARGE SCALE GENOMIC DNA]</scope>
    <source>
        <strain evidence="2 4">SA20021456</strain>
    </source>
</reference>
<keyword evidence="1" id="KW-1133">Transmembrane helix</keyword>
<gene>
    <name evidence="2" type="ORF">CHC34_17765</name>
    <name evidence="3" type="ORF">EAK82_13020</name>
</gene>
<evidence type="ECO:0000313" key="3">
    <source>
        <dbReference type="EMBL" id="MLW01143.1"/>
    </source>
</evidence>
<feature type="transmembrane region" description="Helical" evidence="1">
    <location>
        <begin position="105"/>
        <end position="129"/>
    </location>
</feature>
<accession>A0A344SCP4</accession>
<dbReference type="EMBL" id="CP030219">
    <property type="protein sequence ID" value="AXD72633.1"/>
    <property type="molecule type" value="Genomic_DNA"/>
</dbReference>
<proteinExistence type="predicted"/>
<dbReference type="RefSeq" id="WP_023248735.1">
    <property type="nucleotide sequence ID" value="NZ_CP030219.1"/>
</dbReference>